<dbReference type="Proteomes" id="UP001057877">
    <property type="component" value="Chromosome"/>
</dbReference>
<evidence type="ECO:0000313" key="2">
    <source>
        <dbReference type="Proteomes" id="UP001057877"/>
    </source>
</evidence>
<dbReference type="RefSeq" id="WP_258385329.1">
    <property type="nucleotide sequence ID" value="NZ_CP091430.1"/>
</dbReference>
<organism evidence="1 2">
    <name type="scientific">Paenibacillus spongiae</name>
    <dbReference type="NCBI Taxonomy" id="2909671"/>
    <lineage>
        <taxon>Bacteria</taxon>
        <taxon>Bacillati</taxon>
        <taxon>Bacillota</taxon>
        <taxon>Bacilli</taxon>
        <taxon>Bacillales</taxon>
        <taxon>Paenibacillaceae</taxon>
        <taxon>Paenibacillus</taxon>
    </lineage>
</organism>
<dbReference type="EMBL" id="CP091430">
    <property type="protein sequence ID" value="UVI29240.1"/>
    <property type="molecule type" value="Genomic_DNA"/>
</dbReference>
<keyword evidence="2" id="KW-1185">Reference proteome</keyword>
<reference evidence="1" key="1">
    <citation type="submission" date="2022-01" db="EMBL/GenBank/DDBJ databases">
        <title>Paenibacillus spongiae sp. nov., isolated from marine sponge.</title>
        <authorList>
            <person name="Li Z."/>
            <person name="Zhang M."/>
        </authorList>
    </citation>
    <scope>NUCLEOTIDE SEQUENCE</scope>
    <source>
        <strain evidence="1">PHS-Z3</strain>
    </source>
</reference>
<name>A0ABY5S6M9_9BACL</name>
<accession>A0ABY5S6M9</accession>
<evidence type="ECO:0000313" key="1">
    <source>
        <dbReference type="EMBL" id="UVI29240.1"/>
    </source>
</evidence>
<sequence>MLDEVKYSWGGVYIFNSSEKPVTAISIKSLGFLWLSRMSVYHYHRDDPIKTIGGVSLNNPSEKTTVISILVDDPEVSYLEAGPEGNRVKKEASIGDPMTFTWDEAVQLDRLYPKAFDKNGKLLYEYRYPITNNIRHENLRWYPNNGLSTL</sequence>
<gene>
    <name evidence="1" type="ORF">L1F29_28030</name>
</gene>
<protein>
    <submittedName>
        <fullName evidence="1">Uncharacterized protein</fullName>
    </submittedName>
</protein>
<proteinExistence type="predicted"/>